<proteinExistence type="predicted"/>
<keyword evidence="7" id="KW-1185">Reference proteome</keyword>
<dbReference type="GO" id="GO:0003700">
    <property type="term" value="F:DNA-binding transcription factor activity"/>
    <property type="evidence" value="ECO:0007669"/>
    <property type="project" value="TreeGrafter"/>
</dbReference>
<dbReference type="InterPro" id="IPR009057">
    <property type="entry name" value="Homeodomain-like_sf"/>
</dbReference>
<gene>
    <name evidence="6" type="ORF">FVF75_05735</name>
</gene>
<feature type="DNA-binding region" description="H-T-H motif" evidence="4">
    <location>
        <begin position="39"/>
        <end position="58"/>
    </location>
</feature>
<sequence length="217" mass="23049">MTDADSPTPKFRRRADARPDEVLDAALTLFGQKGYAATSVAEIAREAGISKGAVYLYFPSKQAILEGLVKRAVTPISARALEQAALAHGDLRTALPAILGVIAEAMNDPKVFAVPRIVLHEAVVAPEIAAFYRDAVLNMAMPAVEGLIAQGVARGELRPVDPEMTIRSLMGPVVIHIILSEVFGVTPKGGLDLKRLVDNHLDILLNGLFTPPGGDNA</sequence>
<reference evidence="6 7" key="1">
    <citation type="submission" date="2019-08" db="EMBL/GenBank/DDBJ databases">
        <title>Identification of a novel species of the genus Boseongicola.</title>
        <authorList>
            <person name="Zhang X.-Q."/>
        </authorList>
    </citation>
    <scope>NUCLEOTIDE SEQUENCE [LARGE SCALE GENOMIC DNA]</scope>
    <source>
        <strain evidence="6 7">HY14</strain>
    </source>
</reference>
<evidence type="ECO:0000313" key="7">
    <source>
        <dbReference type="Proteomes" id="UP000322080"/>
    </source>
</evidence>
<evidence type="ECO:0000259" key="5">
    <source>
        <dbReference type="PROSITE" id="PS50977"/>
    </source>
</evidence>
<evidence type="ECO:0000256" key="1">
    <source>
        <dbReference type="ARBA" id="ARBA00023015"/>
    </source>
</evidence>
<dbReference type="FunFam" id="1.10.10.60:FF:000141">
    <property type="entry name" value="TetR family transcriptional regulator"/>
    <property type="match status" value="1"/>
</dbReference>
<comment type="caution">
    <text evidence="6">The sequence shown here is derived from an EMBL/GenBank/DDBJ whole genome shotgun (WGS) entry which is preliminary data.</text>
</comment>
<evidence type="ECO:0000313" key="6">
    <source>
        <dbReference type="EMBL" id="TYB82227.1"/>
    </source>
</evidence>
<keyword evidence="2 4" id="KW-0238">DNA-binding</keyword>
<keyword evidence="1" id="KW-0805">Transcription regulation</keyword>
<dbReference type="Gene3D" id="1.10.357.10">
    <property type="entry name" value="Tetracycline Repressor, domain 2"/>
    <property type="match status" value="1"/>
</dbReference>
<dbReference type="GO" id="GO:0000976">
    <property type="term" value="F:transcription cis-regulatory region binding"/>
    <property type="evidence" value="ECO:0007669"/>
    <property type="project" value="TreeGrafter"/>
</dbReference>
<dbReference type="InterPro" id="IPR036271">
    <property type="entry name" value="Tet_transcr_reg_TetR-rel_C_sf"/>
</dbReference>
<dbReference type="Pfam" id="PF16859">
    <property type="entry name" value="TetR_C_11"/>
    <property type="match status" value="1"/>
</dbReference>
<dbReference type="SUPFAM" id="SSF48498">
    <property type="entry name" value="Tetracyclin repressor-like, C-terminal domain"/>
    <property type="match status" value="1"/>
</dbReference>
<dbReference type="PANTHER" id="PTHR30055:SF234">
    <property type="entry name" value="HTH-TYPE TRANSCRIPTIONAL REGULATOR BETI"/>
    <property type="match status" value="1"/>
</dbReference>
<keyword evidence="3" id="KW-0804">Transcription</keyword>
<protein>
    <submittedName>
        <fullName evidence="6">TetR/AcrR family transcriptional regulator</fullName>
    </submittedName>
</protein>
<dbReference type="RefSeq" id="WP_148376990.1">
    <property type="nucleotide sequence ID" value="NZ_VSIY01000004.1"/>
</dbReference>
<dbReference type="PROSITE" id="PS50977">
    <property type="entry name" value="HTH_TETR_2"/>
    <property type="match status" value="1"/>
</dbReference>
<name>A0A5D0RKS2_9RHOB</name>
<dbReference type="InterPro" id="IPR050109">
    <property type="entry name" value="HTH-type_TetR-like_transc_reg"/>
</dbReference>
<feature type="domain" description="HTH tetR-type" evidence="5">
    <location>
        <begin position="16"/>
        <end position="76"/>
    </location>
</feature>
<evidence type="ECO:0000256" key="4">
    <source>
        <dbReference type="PROSITE-ProRule" id="PRU00335"/>
    </source>
</evidence>
<dbReference type="PRINTS" id="PR00455">
    <property type="entry name" value="HTHTETR"/>
</dbReference>
<organism evidence="6 7">
    <name type="scientific">Maritimibacter fusiformis</name>
    <dbReference type="NCBI Taxonomy" id="2603819"/>
    <lineage>
        <taxon>Bacteria</taxon>
        <taxon>Pseudomonadati</taxon>
        <taxon>Pseudomonadota</taxon>
        <taxon>Alphaproteobacteria</taxon>
        <taxon>Rhodobacterales</taxon>
        <taxon>Roseobacteraceae</taxon>
        <taxon>Maritimibacter</taxon>
    </lineage>
</organism>
<evidence type="ECO:0000256" key="2">
    <source>
        <dbReference type="ARBA" id="ARBA00023125"/>
    </source>
</evidence>
<dbReference type="PROSITE" id="PS01081">
    <property type="entry name" value="HTH_TETR_1"/>
    <property type="match status" value="1"/>
</dbReference>
<dbReference type="Pfam" id="PF00440">
    <property type="entry name" value="TetR_N"/>
    <property type="match status" value="1"/>
</dbReference>
<dbReference type="InterPro" id="IPR023772">
    <property type="entry name" value="DNA-bd_HTH_TetR-type_CS"/>
</dbReference>
<dbReference type="InterPro" id="IPR011075">
    <property type="entry name" value="TetR_C"/>
</dbReference>
<dbReference type="Proteomes" id="UP000322080">
    <property type="component" value="Unassembled WGS sequence"/>
</dbReference>
<dbReference type="EMBL" id="VSIY01000004">
    <property type="protein sequence ID" value="TYB82227.1"/>
    <property type="molecule type" value="Genomic_DNA"/>
</dbReference>
<evidence type="ECO:0000256" key="3">
    <source>
        <dbReference type="ARBA" id="ARBA00023163"/>
    </source>
</evidence>
<accession>A0A5D0RKS2</accession>
<dbReference type="InterPro" id="IPR001647">
    <property type="entry name" value="HTH_TetR"/>
</dbReference>
<dbReference type="AlphaFoldDB" id="A0A5D0RKS2"/>
<dbReference type="SUPFAM" id="SSF46689">
    <property type="entry name" value="Homeodomain-like"/>
    <property type="match status" value="1"/>
</dbReference>
<dbReference type="PANTHER" id="PTHR30055">
    <property type="entry name" value="HTH-TYPE TRANSCRIPTIONAL REGULATOR RUTR"/>
    <property type="match status" value="1"/>
</dbReference>